<comment type="similarity">
    <text evidence="2">Belongs to the NC2 beta/DR1 family.</text>
</comment>
<name>A0AA35P8C2_9SAUR</name>
<evidence type="ECO:0000256" key="4">
    <source>
        <dbReference type="ARBA" id="ARBA00023242"/>
    </source>
</evidence>
<protein>
    <recommendedName>
        <fullName evidence="3">Protein Dr1</fullName>
    </recommendedName>
    <alternativeName>
        <fullName evidence="6">Down-regulator of transcription 1</fullName>
    </alternativeName>
    <alternativeName>
        <fullName evidence="5">Negative cofactor 2-beta</fullName>
    </alternativeName>
    <alternativeName>
        <fullName evidence="7">TATA-binding protein-associated phosphoprotein</fullName>
    </alternativeName>
</protein>
<dbReference type="GO" id="GO:0051302">
    <property type="term" value="P:regulation of cell division"/>
    <property type="evidence" value="ECO:0007669"/>
    <property type="project" value="UniProtKB-ARBA"/>
</dbReference>
<dbReference type="GO" id="GO:0017025">
    <property type="term" value="F:TBP-class protein binding"/>
    <property type="evidence" value="ECO:0007669"/>
    <property type="project" value="TreeGrafter"/>
</dbReference>
<dbReference type="GO" id="GO:0051123">
    <property type="term" value="P:RNA polymerase II preinitiation complex assembly"/>
    <property type="evidence" value="ECO:0007669"/>
    <property type="project" value="TreeGrafter"/>
</dbReference>
<gene>
    <name evidence="10" type="ORF">PODLI_1B031474</name>
</gene>
<dbReference type="GO" id="GO:0017054">
    <property type="term" value="C:negative cofactor 2 complex"/>
    <property type="evidence" value="ECO:0007669"/>
    <property type="project" value="InterPro"/>
</dbReference>
<feature type="transmembrane region" description="Helical" evidence="8">
    <location>
        <begin position="168"/>
        <end position="187"/>
    </location>
</feature>
<dbReference type="GO" id="GO:0046982">
    <property type="term" value="F:protein heterodimerization activity"/>
    <property type="evidence" value="ECO:0007669"/>
    <property type="project" value="InterPro"/>
</dbReference>
<keyword evidence="8" id="KW-0812">Transmembrane</keyword>
<keyword evidence="8" id="KW-1133">Transmembrane helix</keyword>
<reference evidence="10" key="1">
    <citation type="submission" date="2022-12" db="EMBL/GenBank/DDBJ databases">
        <authorList>
            <person name="Alioto T."/>
            <person name="Alioto T."/>
            <person name="Gomez Garrido J."/>
        </authorList>
    </citation>
    <scope>NUCLEOTIDE SEQUENCE</scope>
</reference>
<dbReference type="GO" id="GO:0000122">
    <property type="term" value="P:negative regulation of transcription by RNA polymerase II"/>
    <property type="evidence" value="ECO:0007669"/>
    <property type="project" value="InterPro"/>
</dbReference>
<dbReference type="Pfam" id="PF00808">
    <property type="entry name" value="CBFD_NFYB_HMF"/>
    <property type="match status" value="1"/>
</dbReference>
<evidence type="ECO:0000256" key="5">
    <source>
        <dbReference type="ARBA" id="ARBA00030451"/>
    </source>
</evidence>
<accession>A0AA35P8C2</accession>
<dbReference type="InterPro" id="IPR003958">
    <property type="entry name" value="CBFA_NFYB_domain"/>
</dbReference>
<keyword evidence="4" id="KW-0539">Nucleus</keyword>
<evidence type="ECO:0000313" key="11">
    <source>
        <dbReference type="Proteomes" id="UP001178461"/>
    </source>
</evidence>
<evidence type="ECO:0000256" key="6">
    <source>
        <dbReference type="ARBA" id="ARBA00032651"/>
    </source>
</evidence>
<dbReference type="PANTHER" id="PTHR46138">
    <property type="entry name" value="PROTEIN DR1"/>
    <property type="match status" value="1"/>
</dbReference>
<evidence type="ECO:0000313" key="10">
    <source>
        <dbReference type="EMBL" id="CAI5776680.1"/>
    </source>
</evidence>
<comment type="subcellular location">
    <subcellularLocation>
        <location evidence="1">Nucleus</location>
    </subcellularLocation>
</comment>
<dbReference type="CDD" id="cd22905">
    <property type="entry name" value="HFD_Dr1"/>
    <property type="match status" value="1"/>
</dbReference>
<evidence type="ECO:0000256" key="1">
    <source>
        <dbReference type="ARBA" id="ARBA00004123"/>
    </source>
</evidence>
<feature type="domain" description="Transcription factor CBF/NF-Y/archaeal histone" evidence="9">
    <location>
        <begin position="12"/>
        <end position="75"/>
    </location>
</feature>
<keyword evidence="8" id="KW-0472">Membrane</keyword>
<dbReference type="EMBL" id="OX395131">
    <property type="protein sequence ID" value="CAI5776680.1"/>
    <property type="molecule type" value="Genomic_DNA"/>
</dbReference>
<dbReference type="Gene3D" id="1.10.20.10">
    <property type="entry name" value="Histone, subunit A"/>
    <property type="match status" value="1"/>
</dbReference>
<dbReference type="GO" id="GO:0140672">
    <property type="term" value="C:ATAC complex"/>
    <property type="evidence" value="ECO:0007669"/>
    <property type="project" value="UniProtKB-ARBA"/>
</dbReference>
<proteinExistence type="inferred from homology"/>
<dbReference type="GO" id="GO:0016251">
    <property type="term" value="F:RNA polymerase II general transcription initiation factor activity"/>
    <property type="evidence" value="ECO:0007669"/>
    <property type="project" value="TreeGrafter"/>
</dbReference>
<organism evidence="10 11">
    <name type="scientific">Podarcis lilfordi</name>
    <name type="common">Lilford's wall lizard</name>
    <dbReference type="NCBI Taxonomy" id="74358"/>
    <lineage>
        <taxon>Eukaryota</taxon>
        <taxon>Metazoa</taxon>
        <taxon>Chordata</taxon>
        <taxon>Craniata</taxon>
        <taxon>Vertebrata</taxon>
        <taxon>Euteleostomi</taxon>
        <taxon>Lepidosauria</taxon>
        <taxon>Squamata</taxon>
        <taxon>Bifurcata</taxon>
        <taxon>Unidentata</taxon>
        <taxon>Episquamata</taxon>
        <taxon>Laterata</taxon>
        <taxon>Lacertibaenia</taxon>
        <taxon>Lacertidae</taxon>
        <taxon>Podarcis</taxon>
    </lineage>
</organism>
<dbReference type="Proteomes" id="UP001178461">
    <property type="component" value="Chromosome 6"/>
</dbReference>
<evidence type="ECO:0000256" key="2">
    <source>
        <dbReference type="ARBA" id="ARBA00009245"/>
    </source>
</evidence>
<evidence type="ECO:0000256" key="3">
    <source>
        <dbReference type="ARBA" id="ARBA00018742"/>
    </source>
</evidence>
<evidence type="ECO:0000256" key="8">
    <source>
        <dbReference type="SAM" id="Phobius"/>
    </source>
</evidence>
<dbReference type="AlphaFoldDB" id="A0AA35P8C2"/>
<evidence type="ECO:0000259" key="9">
    <source>
        <dbReference type="Pfam" id="PF00808"/>
    </source>
</evidence>
<dbReference type="FunFam" id="1.10.20.10:FF:000019">
    <property type="entry name" value="Negative cofactor 2 beta"/>
    <property type="match status" value="1"/>
</dbReference>
<dbReference type="InterPro" id="IPR042225">
    <property type="entry name" value="Ncb2"/>
</dbReference>
<keyword evidence="11" id="KW-1185">Reference proteome</keyword>
<dbReference type="SUPFAM" id="SSF47113">
    <property type="entry name" value="Histone-fold"/>
    <property type="match status" value="1"/>
</dbReference>
<dbReference type="PANTHER" id="PTHR46138:SF1">
    <property type="entry name" value="PROTEIN DR1"/>
    <property type="match status" value="1"/>
</dbReference>
<sequence length="241" mass="26889">MASSSGNDDDLTIPRAAINKMIKETLPNVRVANDARELVVNCCTEFIHLISSEANEICNKSEKKTISPEHVIQALESLGFGSYISEVKEVLQECKTVALKRRRANNRLENLGIPEEELLRQQQELFAKARQQQAELAQQEWLQMQQAAQQAQLAAASASASNQAEFRLIFYCICTFWTTMLITLTWVSAATGLPRRHASGVECMETGIFGCGIPTLVTGKRTRSMLRAQKEIANNQRRSST</sequence>
<evidence type="ECO:0000256" key="7">
    <source>
        <dbReference type="ARBA" id="ARBA00082454"/>
    </source>
</evidence>
<dbReference type="InterPro" id="IPR009072">
    <property type="entry name" value="Histone-fold"/>
</dbReference>